<dbReference type="Pfam" id="PF14376">
    <property type="entry name" value="Haem_bd"/>
    <property type="match status" value="1"/>
</dbReference>
<accession>A0A7V2ZM07</accession>
<sequence length="135" mass="15752">MKKVLIALVIILVGIQFIPVERTNPPVTQEINAPEQVKSILKKACYDCHSNETNWAWYTKIAPSSFLASKDVKDGREHLNFSEWDKVGNKVAKVKEEIWEEVRDEKMPPWQYRIMHSEAKLTDEEKNIIRNWASN</sequence>
<evidence type="ECO:0000259" key="1">
    <source>
        <dbReference type="SMART" id="SM01235"/>
    </source>
</evidence>
<dbReference type="InterPro" id="IPR025992">
    <property type="entry name" value="Haem-bd"/>
</dbReference>
<reference evidence="2" key="1">
    <citation type="journal article" date="2020" name="mSystems">
        <title>Genome- and Community-Level Interaction Insights into Carbon Utilization and Element Cycling Functions of Hydrothermarchaeota in Hydrothermal Sediment.</title>
        <authorList>
            <person name="Zhou Z."/>
            <person name="Liu Y."/>
            <person name="Xu W."/>
            <person name="Pan J."/>
            <person name="Luo Z.H."/>
            <person name="Li M."/>
        </authorList>
    </citation>
    <scope>NUCLEOTIDE SEQUENCE [LARGE SCALE GENOMIC DNA]</scope>
    <source>
        <strain evidence="2">SpSt-479</strain>
    </source>
</reference>
<evidence type="ECO:0000313" key="2">
    <source>
        <dbReference type="EMBL" id="HFI92469.1"/>
    </source>
</evidence>
<comment type="caution">
    <text evidence="2">The sequence shown here is derived from an EMBL/GenBank/DDBJ whole genome shotgun (WGS) entry which is preliminary data.</text>
</comment>
<dbReference type="AlphaFoldDB" id="A0A7V2ZM07"/>
<organism evidence="2">
    <name type="scientific">Ignavibacterium album</name>
    <dbReference type="NCBI Taxonomy" id="591197"/>
    <lineage>
        <taxon>Bacteria</taxon>
        <taxon>Pseudomonadati</taxon>
        <taxon>Ignavibacteriota</taxon>
        <taxon>Ignavibacteria</taxon>
        <taxon>Ignavibacteriales</taxon>
        <taxon>Ignavibacteriaceae</taxon>
        <taxon>Ignavibacterium</taxon>
    </lineage>
</organism>
<proteinExistence type="predicted"/>
<protein>
    <submittedName>
        <fullName evidence="2">Heme-binding protein</fullName>
    </submittedName>
</protein>
<dbReference type="SMART" id="SM01235">
    <property type="entry name" value="Haem_bd"/>
    <property type="match status" value="1"/>
</dbReference>
<feature type="domain" description="Haem-binding" evidence="1">
    <location>
        <begin position="9"/>
        <end position="135"/>
    </location>
</feature>
<dbReference type="EMBL" id="DSUJ01000011">
    <property type="protein sequence ID" value="HFI92469.1"/>
    <property type="molecule type" value="Genomic_DNA"/>
</dbReference>
<name>A0A7V2ZM07_9BACT</name>
<gene>
    <name evidence="2" type="ORF">ENS31_13210</name>
</gene>